<feature type="region of interest" description="Disordered" evidence="1">
    <location>
        <begin position="26"/>
        <end position="101"/>
    </location>
</feature>
<proteinExistence type="predicted"/>
<sequence>MITHIRTRFATGALALAMIGTLGASAVAQGYGPPQGPPPPGYGPRGGWDAPPQAFREVQRQGFHDGIEGARRDFDNHRRPDPNNRDEFRHPHVPPSVRADYREGFRRGYDVAMSHMLHEGPGPR</sequence>
<accession>A0A239LTJ9</accession>
<evidence type="ECO:0000313" key="3">
    <source>
        <dbReference type="EMBL" id="SNT32954.1"/>
    </source>
</evidence>
<feature type="compositionally biased region" description="Basic and acidic residues" evidence="1">
    <location>
        <begin position="57"/>
        <end position="90"/>
    </location>
</feature>
<evidence type="ECO:0000313" key="4">
    <source>
        <dbReference type="Proteomes" id="UP000198356"/>
    </source>
</evidence>
<dbReference type="AlphaFoldDB" id="A0A239LTJ9"/>
<evidence type="ECO:0000256" key="1">
    <source>
        <dbReference type="SAM" id="MobiDB-lite"/>
    </source>
</evidence>
<feature type="chain" id="PRO_5012059922" evidence="2">
    <location>
        <begin position="29"/>
        <end position="124"/>
    </location>
</feature>
<keyword evidence="4" id="KW-1185">Reference proteome</keyword>
<dbReference type="OrthoDB" id="122411at2"/>
<protein>
    <submittedName>
        <fullName evidence="3">Uncharacterized protein</fullName>
    </submittedName>
</protein>
<feature type="signal peptide" evidence="2">
    <location>
        <begin position="1"/>
        <end position="28"/>
    </location>
</feature>
<keyword evidence="2" id="KW-0732">Signal</keyword>
<evidence type="ECO:0000256" key="2">
    <source>
        <dbReference type="SAM" id="SignalP"/>
    </source>
</evidence>
<reference evidence="3 4" key="1">
    <citation type="submission" date="2017-06" db="EMBL/GenBank/DDBJ databases">
        <authorList>
            <person name="Kim H.J."/>
            <person name="Triplett B.A."/>
        </authorList>
    </citation>
    <scope>NUCLEOTIDE SEQUENCE [LARGE SCALE GENOMIC DNA]</scope>
    <source>
        <strain evidence="3 4">DSM 18704</strain>
    </source>
</reference>
<gene>
    <name evidence="3" type="ORF">SAMN05421770_107225</name>
</gene>
<dbReference type="Proteomes" id="UP000198356">
    <property type="component" value="Unassembled WGS sequence"/>
</dbReference>
<dbReference type="RefSeq" id="WP_089409832.1">
    <property type="nucleotide sequence ID" value="NZ_FZOU01000007.1"/>
</dbReference>
<name>A0A239LTJ9_9BACT</name>
<organism evidence="3 4">
    <name type="scientific">Granulicella rosea</name>
    <dbReference type="NCBI Taxonomy" id="474952"/>
    <lineage>
        <taxon>Bacteria</taxon>
        <taxon>Pseudomonadati</taxon>
        <taxon>Acidobacteriota</taxon>
        <taxon>Terriglobia</taxon>
        <taxon>Terriglobales</taxon>
        <taxon>Acidobacteriaceae</taxon>
        <taxon>Granulicella</taxon>
    </lineage>
</organism>
<dbReference type="EMBL" id="FZOU01000007">
    <property type="protein sequence ID" value="SNT32954.1"/>
    <property type="molecule type" value="Genomic_DNA"/>
</dbReference>